<keyword evidence="1" id="KW-0732">Signal</keyword>
<dbReference type="Proteomes" id="UP000282002">
    <property type="component" value="Chromosome"/>
</dbReference>
<evidence type="ECO:0000313" key="4">
    <source>
        <dbReference type="Proteomes" id="UP000282002"/>
    </source>
</evidence>
<evidence type="ECO:0000313" key="3">
    <source>
        <dbReference type="EMBL" id="AZL58480.1"/>
    </source>
</evidence>
<protein>
    <submittedName>
        <fullName evidence="3">PepSY domain-containing protein</fullName>
    </submittedName>
</protein>
<organism evidence="3 4">
    <name type="scientific">Tabrizicola piscis</name>
    <dbReference type="NCBI Taxonomy" id="2494374"/>
    <lineage>
        <taxon>Bacteria</taxon>
        <taxon>Pseudomonadati</taxon>
        <taxon>Pseudomonadota</taxon>
        <taxon>Alphaproteobacteria</taxon>
        <taxon>Rhodobacterales</taxon>
        <taxon>Paracoccaceae</taxon>
        <taxon>Tabrizicola</taxon>
    </lineage>
</organism>
<evidence type="ECO:0000256" key="1">
    <source>
        <dbReference type="SAM" id="SignalP"/>
    </source>
</evidence>
<accession>A0A3S8U4K8</accession>
<feature type="chain" id="PRO_5018990202" evidence="1">
    <location>
        <begin position="24"/>
        <end position="96"/>
    </location>
</feature>
<dbReference type="KEGG" id="taw:EI545_06330"/>
<proteinExistence type="predicted"/>
<name>A0A3S8U4K8_9RHOB</name>
<evidence type="ECO:0000259" key="2">
    <source>
        <dbReference type="Pfam" id="PF13670"/>
    </source>
</evidence>
<feature type="domain" description="PepSY" evidence="2">
    <location>
        <begin position="15"/>
        <end position="92"/>
    </location>
</feature>
<reference evidence="3 4" key="1">
    <citation type="submission" date="2018-12" db="EMBL/GenBank/DDBJ databases">
        <title>Complete genome sequencing of Tabrizicola sp. K13M18.</title>
        <authorList>
            <person name="Bae J.-W."/>
        </authorList>
    </citation>
    <scope>NUCLEOTIDE SEQUENCE [LARGE SCALE GENOMIC DNA]</scope>
    <source>
        <strain evidence="3 4">K13M18</strain>
    </source>
</reference>
<dbReference type="OrthoDB" id="7916581at2"/>
<sequence>MKGYPMKPRVLSLIILAALPVLAPMAAVAMPAIGDVVGTEPVAATAALEAAGCTVDEFEAEDGKIEAKCKDSATGAMMEVYIDPASGAVVDIKAED</sequence>
<dbReference type="InterPro" id="IPR025711">
    <property type="entry name" value="PepSY"/>
</dbReference>
<dbReference type="EMBL" id="CP034328">
    <property type="protein sequence ID" value="AZL58480.1"/>
    <property type="molecule type" value="Genomic_DNA"/>
</dbReference>
<keyword evidence="4" id="KW-1185">Reference proteome</keyword>
<gene>
    <name evidence="3" type="ORF">EI545_06330</name>
</gene>
<dbReference type="Pfam" id="PF13670">
    <property type="entry name" value="PepSY_2"/>
    <property type="match status" value="1"/>
</dbReference>
<feature type="signal peptide" evidence="1">
    <location>
        <begin position="1"/>
        <end position="23"/>
    </location>
</feature>
<dbReference type="AlphaFoldDB" id="A0A3S8U4K8"/>